<feature type="domain" description="Amidohydrolase-related" evidence="6">
    <location>
        <begin position="48"/>
        <end position="358"/>
    </location>
</feature>
<dbReference type="InterPro" id="IPR003764">
    <property type="entry name" value="GlcNAc_6-P_deAcase"/>
</dbReference>
<accession>A0ABV9JLL4</accession>
<dbReference type="EC" id="3.5.1.25" evidence="7"/>
<dbReference type="SUPFAM" id="SSF51556">
    <property type="entry name" value="Metallo-dependent hydrolases"/>
    <property type="match status" value="1"/>
</dbReference>
<dbReference type="PANTHER" id="PTHR11113">
    <property type="entry name" value="N-ACETYLGLUCOSAMINE-6-PHOSPHATE DEACETYLASE"/>
    <property type="match status" value="1"/>
</dbReference>
<dbReference type="InterPro" id="IPR032466">
    <property type="entry name" value="Metal_Hydrolase"/>
</dbReference>
<dbReference type="NCBIfam" id="TIGR00221">
    <property type="entry name" value="nagA"/>
    <property type="match status" value="1"/>
</dbReference>
<dbReference type="Pfam" id="PF01979">
    <property type="entry name" value="Amidohydro_1"/>
    <property type="match status" value="1"/>
</dbReference>
<dbReference type="InterPro" id="IPR011059">
    <property type="entry name" value="Metal-dep_hydrolase_composite"/>
</dbReference>
<protein>
    <submittedName>
        <fullName evidence="7">N-acetylglucosamine-6-phosphate deacetylase</fullName>
        <ecNumber evidence="7">3.5.1.25</ecNumber>
    </submittedName>
</protein>
<dbReference type="RefSeq" id="WP_377333524.1">
    <property type="nucleotide sequence ID" value="NZ_JBHSGB010000009.1"/>
</dbReference>
<reference evidence="8" key="1">
    <citation type="journal article" date="2019" name="Int. J. Syst. Evol. Microbiol.">
        <title>The Global Catalogue of Microorganisms (GCM) 10K type strain sequencing project: providing services to taxonomists for standard genome sequencing and annotation.</title>
        <authorList>
            <consortium name="The Broad Institute Genomics Platform"/>
            <consortium name="The Broad Institute Genome Sequencing Center for Infectious Disease"/>
            <person name="Wu L."/>
            <person name="Ma J."/>
        </authorList>
    </citation>
    <scope>NUCLEOTIDE SEQUENCE [LARGE SCALE GENOMIC DNA]</scope>
    <source>
        <strain evidence="8">DT28</strain>
    </source>
</reference>
<dbReference type="PANTHER" id="PTHR11113:SF14">
    <property type="entry name" value="N-ACETYLGLUCOSAMINE-6-PHOSPHATE DEACETYLASE"/>
    <property type="match status" value="1"/>
</dbReference>
<dbReference type="Proteomes" id="UP001595962">
    <property type="component" value="Unassembled WGS sequence"/>
</dbReference>
<sequence length="380" mass="40399">MNSLYVSHCFDGQQLLRDVRVDWQQDRILTVQAGVWPPSEQTQLQGTLCAGFIDIQVNGGGGVLFNQQPTVAALKQISEAHLQFGSTGLLPTLITDSLAVMQQGADAVAELLPQASHTVLGIHFEGPHLSVARRGIHPAAQIRPLTDAEMRLVCRPDLGKVLLTVAPETVPVSQIRELCSEGVLVSLGHSACTAEQALAALDAGACCFTHLFNAMSPLTSREPGMVGAALTSTAYCGLILDHLHVHPLSALLAARCKGEDKLILVTDAMAHTGSPLQTLAYLDTEIRRDGLKLTLPDGTLAGSALDMMTALQHFCADLALPLPFALKALSTNPARMLGLSQLGVLAAGSSASMLLLDPQLNLSQCWLHGEPQQLTQRKAE</sequence>
<evidence type="ECO:0000313" key="8">
    <source>
        <dbReference type="Proteomes" id="UP001595962"/>
    </source>
</evidence>
<evidence type="ECO:0000256" key="2">
    <source>
        <dbReference type="ARBA" id="ARBA00022723"/>
    </source>
</evidence>
<dbReference type="Gene3D" id="3.20.20.140">
    <property type="entry name" value="Metal-dependent hydrolases"/>
    <property type="match status" value="1"/>
</dbReference>
<proteinExistence type="inferred from homology"/>
<organism evidence="7 8">
    <name type="scientific">Rheinheimera marina</name>
    <dbReference type="NCBI Taxonomy" id="1774958"/>
    <lineage>
        <taxon>Bacteria</taxon>
        <taxon>Pseudomonadati</taxon>
        <taxon>Pseudomonadota</taxon>
        <taxon>Gammaproteobacteria</taxon>
        <taxon>Chromatiales</taxon>
        <taxon>Chromatiaceae</taxon>
        <taxon>Rheinheimera</taxon>
    </lineage>
</organism>
<dbReference type="EMBL" id="JBHSGB010000009">
    <property type="protein sequence ID" value="MFC4655153.1"/>
    <property type="molecule type" value="Genomic_DNA"/>
</dbReference>
<dbReference type="InterPro" id="IPR006680">
    <property type="entry name" value="Amidohydro-rel"/>
</dbReference>
<evidence type="ECO:0000256" key="5">
    <source>
        <dbReference type="PIRNR" id="PIRNR038994"/>
    </source>
</evidence>
<name>A0ABV9JLL4_9GAMM</name>
<evidence type="ECO:0000256" key="3">
    <source>
        <dbReference type="ARBA" id="ARBA00022801"/>
    </source>
</evidence>
<evidence type="ECO:0000256" key="1">
    <source>
        <dbReference type="ARBA" id="ARBA00010716"/>
    </source>
</evidence>
<keyword evidence="2" id="KW-0479">Metal-binding</keyword>
<evidence type="ECO:0000259" key="6">
    <source>
        <dbReference type="Pfam" id="PF01979"/>
    </source>
</evidence>
<evidence type="ECO:0000313" key="7">
    <source>
        <dbReference type="EMBL" id="MFC4655153.1"/>
    </source>
</evidence>
<evidence type="ECO:0000256" key="4">
    <source>
        <dbReference type="ARBA" id="ARBA00023277"/>
    </source>
</evidence>
<keyword evidence="8" id="KW-1185">Reference proteome</keyword>
<comment type="caution">
    <text evidence="7">The sequence shown here is derived from an EMBL/GenBank/DDBJ whole genome shotgun (WGS) entry which is preliminary data.</text>
</comment>
<keyword evidence="4 5" id="KW-0119">Carbohydrate metabolism</keyword>
<keyword evidence="3 5" id="KW-0378">Hydrolase</keyword>
<gene>
    <name evidence="7" type="primary">nagA</name>
    <name evidence="7" type="ORF">ACFO3I_09025</name>
</gene>
<comment type="similarity">
    <text evidence="1 5">Belongs to the metallo-dependent hydrolases superfamily. NagA family.</text>
</comment>
<dbReference type="PIRSF" id="PIRSF038994">
    <property type="entry name" value="NagA"/>
    <property type="match status" value="1"/>
</dbReference>
<dbReference type="GO" id="GO:0008448">
    <property type="term" value="F:N-acetylglucosamine-6-phosphate deacetylase activity"/>
    <property type="evidence" value="ECO:0007669"/>
    <property type="project" value="UniProtKB-EC"/>
</dbReference>
<dbReference type="Gene3D" id="2.30.40.10">
    <property type="entry name" value="Urease, subunit C, domain 1"/>
    <property type="match status" value="1"/>
</dbReference>